<dbReference type="EMBL" id="BMES01000002">
    <property type="protein sequence ID" value="GGH18762.1"/>
    <property type="molecule type" value="Genomic_DNA"/>
</dbReference>
<feature type="transmembrane region" description="Helical" evidence="1">
    <location>
        <begin position="7"/>
        <end position="25"/>
    </location>
</feature>
<dbReference type="InterPro" id="IPR002656">
    <property type="entry name" value="Acyl_transf_3_dom"/>
</dbReference>
<name>A0A917I7C4_9HYPH</name>
<feature type="transmembrane region" description="Helical" evidence="1">
    <location>
        <begin position="128"/>
        <end position="147"/>
    </location>
</feature>
<gene>
    <name evidence="3" type="ORF">GCM10007036_21150</name>
</gene>
<organism evidence="3 4">
    <name type="scientific">Alsobacter metallidurans</name>
    <dbReference type="NCBI Taxonomy" id="340221"/>
    <lineage>
        <taxon>Bacteria</taxon>
        <taxon>Pseudomonadati</taxon>
        <taxon>Pseudomonadota</taxon>
        <taxon>Alphaproteobacteria</taxon>
        <taxon>Hyphomicrobiales</taxon>
        <taxon>Alsobacteraceae</taxon>
        <taxon>Alsobacter</taxon>
    </lineage>
</organism>
<feature type="domain" description="Acyltransferase 3" evidence="2">
    <location>
        <begin position="6"/>
        <end position="280"/>
    </location>
</feature>
<feature type="transmembrane region" description="Helical" evidence="1">
    <location>
        <begin position="199"/>
        <end position="222"/>
    </location>
</feature>
<accession>A0A917I7C4</accession>
<evidence type="ECO:0000256" key="1">
    <source>
        <dbReference type="SAM" id="Phobius"/>
    </source>
</evidence>
<evidence type="ECO:0000313" key="3">
    <source>
        <dbReference type="EMBL" id="GGH18762.1"/>
    </source>
</evidence>
<dbReference type="Proteomes" id="UP000603912">
    <property type="component" value="Unassembled WGS sequence"/>
</dbReference>
<dbReference type="GO" id="GO:0016747">
    <property type="term" value="F:acyltransferase activity, transferring groups other than amino-acyl groups"/>
    <property type="evidence" value="ECO:0007669"/>
    <property type="project" value="InterPro"/>
</dbReference>
<dbReference type="RefSeq" id="WP_371875784.1">
    <property type="nucleotide sequence ID" value="NZ_BMES01000002.1"/>
</dbReference>
<sequence length="291" mass="31951">MRRSQAIEALRIWAAFMIVWFHSNIPGHDLAYSGLIVFLSLTAFFEFGPNRNRPAQPGRILTQLIVPWLFWFVIFAAINLARGREIFPFGDNAVEKLLTGPSPHLWYVPWAAAALLALPMVKPLPDDWLAYGLAAAAGVMMTAVPTWRPWSIEAGPPLSQYLHSIPALLLGGLLGLSFSSPVARFLYVVPVVALVAGPAFRFTGVGITYVIGLSMVLLALMIERFWPPRLNLDSVSQCMLGVYFCHPLFLTAARPLIDRAPLPGVVAAFVLSVAFVYAIRRIVPGLATLTT</sequence>
<reference evidence="3" key="1">
    <citation type="journal article" date="2014" name="Int. J. Syst. Evol. Microbiol.">
        <title>Complete genome sequence of Corynebacterium casei LMG S-19264T (=DSM 44701T), isolated from a smear-ripened cheese.</title>
        <authorList>
            <consortium name="US DOE Joint Genome Institute (JGI-PGF)"/>
            <person name="Walter F."/>
            <person name="Albersmeier A."/>
            <person name="Kalinowski J."/>
            <person name="Ruckert C."/>
        </authorList>
    </citation>
    <scope>NUCLEOTIDE SEQUENCE</scope>
    <source>
        <strain evidence="3">CGMCC 1.12214</strain>
    </source>
</reference>
<protein>
    <recommendedName>
        <fullName evidence="2">Acyltransferase 3 domain-containing protein</fullName>
    </recommendedName>
</protein>
<comment type="caution">
    <text evidence="3">The sequence shown here is derived from an EMBL/GenBank/DDBJ whole genome shotgun (WGS) entry which is preliminary data.</text>
</comment>
<dbReference type="AlphaFoldDB" id="A0A917I7C4"/>
<evidence type="ECO:0000259" key="2">
    <source>
        <dbReference type="Pfam" id="PF01757"/>
    </source>
</evidence>
<dbReference type="Pfam" id="PF01757">
    <property type="entry name" value="Acyl_transf_3"/>
    <property type="match status" value="1"/>
</dbReference>
<keyword evidence="1" id="KW-0472">Membrane</keyword>
<keyword evidence="1" id="KW-0812">Transmembrane</keyword>
<feature type="transmembrane region" description="Helical" evidence="1">
    <location>
        <begin position="31"/>
        <end position="48"/>
    </location>
</feature>
<proteinExistence type="predicted"/>
<keyword evidence="1" id="KW-1133">Transmembrane helix</keyword>
<keyword evidence="4" id="KW-1185">Reference proteome</keyword>
<evidence type="ECO:0000313" key="4">
    <source>
        <dbReference type="Proteomes" id="UP000603912"/>
    </source>
</evidence>
<reference evidence="3" key="2">
    <citation type="submission" date="2020-09" db="EMBL/GenBank/DDBJ databases">
        <authorList>
            <person name="Sun Q."/>
            <person name="Zhou Y."/>
        </authorList>
    </citation>
    <scope>NUCLEOTIDE SEQUENCE</scope>
    <source>
        <strain evidence="3">CGMCC 1.12214</strain>
    </source>
</reference>
<feature type="transmembrane region" description="Helical" evidence="1">
    <location>
        <begin position="260"/>
        <end position="279"/>
    </location>
</feature>
<feature type="transmembrane region" description="Helical" evidence="1">
    <location>
        <begin position="104"/>
        <end position="121"/>
    </location>
</feature>
<feature type="transmembrane region" description="Helical" evidence="1">
    <location>
        <begin position="60"/>
        <end position="81"/>
    </location>
</feature>
<feature type="transmembrane region" description="Helical" evidence="1">
    <location>
        <begin position="167"/>
        <end position="187"/>
    </location>
</feature>